<dbReference type="RefSeq" id="WP_249242355.1">
    <property type="nucleotide sequence ID" value="NZ_CP096649.1"/>
</dbReference>
<dbReference type="PANTHER" id="PTHR11061:SF30">
    <property type="entry name" value="TRNA (URACIL(54)-C(5))-METHYLTRANSFERASE"/>
    <property type="match status" value="1"/>
</dbReference>
<dbReference type="InterPro" id="IPR030390">
    <property type="entry name" value="MeTrfase_TrmA_AS"/>
</dbReference>
<dbReference type="EMBL" id="CP096649">
    <property type="protein sequence ID" value="UQK58789.1"/>
    <property type="molecule type" value="Genomic_DNA"/>
</dbReference>
<accession>A0A9E7DJ34</accession>
<evidence type="ECO:0000313" key="7">
    <source>
        <dbReference type="Proteomes" id="UP000831151"/>
    </source>
</evidence>
<dbReference type="PROSITE" id="PS01230">
    <property type="entry name" value="TRMA_1"/>
    <property type="match status" value="1"/>
</dbReference>
<protein>
    <submittedName>
        <fullName evidence="6">23S rRNA (Uracil(1939)-C(5))-methyltransferase RlmD</fullName>
        <ecNumber evidence="6">2.1.1.190</ecNumber>
    </submittedName>
</protein>
<feature type="binding site" evidence="4">
    <location>
        <position position="313"/>
    </location>
    <ligand>
        <name>S-adenosyl-L-methionine</name>
        <dbReference type="ChEBI" id="CHEBI:59789"/>
    </ligand>
</feature>
<dbReference type="Gene3D" id="3.40.50.150">
    <property type="entry name" value="Vaccinia Virus protein VP39"/>
    <property type="match status" value="1"/>
</dbReference>
<evidence type="ECO:0000256" key="1">
    <source>
        <dbReference type="ARBA" id="ARBA00022603"/>
    </source>
</evidence>
<evidence type="ECO:0000256" key="4">
    <source>
        <dbReference type="PROSITE-ProRule" id="PRU01024"/>
    </source>
</evidence>
<keyword evidence="1 4" id="KW-0489">Methyltransferase</keyword>
<evidence type="ECO:0000313" key="6">
    <source>
        <dbReference type="EMBL" id="UQK58789.1"/>
    </source>
</evidence>
<dbReference type="KEGG" id="fms:M1R53_06015"/>
<feature type="active site" description="Nucleophile" evidence="4">
    <location>
        <position position="406"/>
    </location>
</feature>
<evidence type="ECO:0000256" key="5">
    <source>
        <dbReference type="PROSITE-ProRule" id="PRU10015"/>
    </source>
</evidence>
<dbReference type="GO" id="GO:0070041">
    <property type="term" value="F:rRNA (uridine-C5-)-methyltransferase activity"/>
    <property type="evidence" value="ECO:0007669"/>
    <property type="project" value="TreeGrafter"/>
</dbReference>
<feature type="binding site" evidence="4">
    <location>
        <position position="334"/>
    </location>
    <ligand>
        <name>S-adenosyl-L-methionine</name>
        <dbReference type="ChEBI" id="CHEBI:59789"/>
    </ligand>
</feature>
<dbReference type="SUPFAM" id="SSF53335">
    <property type="entry name" value="S-adenosyl-L-methionine-dependent methyltransferases"/>
    <property type="match status" value="1"/>
</dbReference>
<dbReference type="CDD" id="cd02440">
    <property type="entry name" value="AdoMet_MTases"/>
    <property type="match status" value="1"/>
</dbReference>
<reference evidence="6" key="1">
    <citation type="submission" date="2022-04" db="EMBL/GenBank/DDBJ databases">
        <title>Complete genome sequences of Ezakiella coagulans and Fenollaria massiliensis.</title>
        <authorList>
            <person name="France M.T."/>
            <person name="Clifford J."/>
            <person name="Narina S."/>
            <person name="Rutt L."/>
            <person name="Ravel J."/>
        </authorList>
    </citation>
    <scope>NUCLEOTIDE SEQUENCE</scope>
    <source>
        <strain evidence="6">C0061C2</strain>
    </source>
</reference>
<sequence>MKNKREELDLIIQEQEYPNLAFAFYEDKKYVVKNEILGRKLRLRTKRKKNGAYICDVIEKLEDSVFETGTPCASYKECGGCIYQTLSYEDEDKIKKDMLQKLYKSVFSGDIVFHPSLEVEGYRNKMEYTFSDNGDEARTLSLGLHKKKRFYEVIETDDCNIVDADFTKIRVAALNYFKEKGLKYYHKKLHEGALRHLVIRKAFFTKEILINLVTTSDYNIEEDFIQMLLNLNLDGEIKSIYHTKNDSLSDVVQADELILVYGKEDIDEKLLGLKFKIGPFSFFQTNSRAAERMYGRIQELLDEEKLDVLFDLYSGTGTIAQILAKKAKKVYSIEIVEEASKKARLTCELNDIDNVEVINGDVLKVIDEVYERPDAIVIDPPREGVHPKALKKLIDYKAEKIIYVSCNPKTHVNDLKEFIEAGYTIKLVEVFDNFPKTSHVETVALLSKLNTEHHLDIEIGEDELSEIDFSKDATYGEIKKYVLDKYGLKVSSLYIAQIKRKHGLIERENYNFSKKENQRVPNCPEEKEKAIEDALEHFGMI</sequence>
<keyword evidence="2 4" id="KW-0808">Transferase</keyword>
<dbReference type="InterPro" id="IPR029063">
    <property type="entry name" value="SAM-dependent_MTases_sf"/>
</dbReference>
<feature type="active site" evidence="5">
    <location>
        <position position="406"/>
    </location>
</feature>
<name>A0A9E7DJ34_9FIRM</name>
<dbReference type="NCBIfam" id="TIGR00479">
    <property type="entry name" value="rumA"/>
    <property type="match status" value="1"/>
</dbReference>
<dbReference type="Gene3D" id="2.40.50.1070">
    <property type="match status" value="1"/>
</dbReference>
<evidence type="ECO:0000256" key="3">
    <source>
        <dbReference type="ARBA" id="ARBA00022691"/>
    </source>
</evidence>
<dbReference type="EC" id="2.1.1.190" evidence="6"/>
<evidence type="ECO:0000256" key="2">
    <source>
        <dbReference type="ARBA" id="ARBA00022679"/>
    </source>
</evidence>
<keyword evidence="7" id="KW-1185">Reference proteome</keyword>
<dbReference type="Pfam" id="PF05958">
    <property type="entry name" value="tRNA_U5-meth_tr"/>
    <property type="match status" value="1"/>
</dbReference>
<keyword evidence="3 4" id="KW-0949">S-adenosyl-L-methionine</keyword>
<organism evidence="6 7">
    <name type="scientific">Fenollaria massiliensis</name>
    <dbReference type="NCBI Taxonomy" id="938288"/>
    <lineage>
        <taxon>Bacteria</taxon>
        <taxon>Bacillati</taxon>
        <taxon>Bacillota</taxon>
        <taxon>Clostridia</taxon>
        <taxon>Eubacteriales</taxon>
        <taxon>Fenollaria</taxon>
    </lineage>
</organism>
<comment type="similarity">
    <text evidence="4">Belongs to the class I-like SAM-binding methyltransferase superfamily. RNA M5U methyltransferase family.</text>
</comment>
<dbReference type="PROSITE" id="PS51687">
    <property type="entry name" value="SAM_MT_RNA_M5U"/>
    <property type="match status" value="1"/>
</dbReference>
<feature type="binding site" evidence="4">
    <location>
        <position position="284"/>
    </location>
    <ligand>
        <name>S-adenosyl-L-methionine</name>
        <dbReference type="ChEBI" id="CHEBI:59789"/>
    </ligand>
</feature>
<dbReference type="AlphaFoldDB" id="A0A9E7DJ34"/>
<proteinExistence type="inferred from homology"/>
<dbReference type="GO" id="GO:0070475">
    <property type="term" value="P:rRNA base methylation"/>
    <property type="evidence" value="ECO:0007669"/>
    <property type="project" value="TreeGrafter"/>
</dbReference>
<dbReference type="Proteomes" id="UP000831151">
    <property type="component" value="Chromosome"/>
</dbReference>
<gene>
    <name evidence="6" type="primary">rlmD</name>
    <name evidence="6" type="ORF">M1R53_06015</name>
</gene>
<dbReference type="InterPro" id="IPR010280">
    <property type="entry name" value="U5_MeTrfase_fam"/>
</dbReference>
<feature type="binding site" evidence="4">
    <location>
        <position position="379"/>
    </location>
    <ligand>
        <name>S-adenosyl-L-methionine</name>
        <dbReference type="ChEBI" id="CHEBI:59789"/>
    </ligand>
</feature>
<dbReference type="PANTHER" id="PTHR11061">
    <property type="entry name" value="RNA M5U METHYLTRANSFERASE"/>
    <property type="match status" value="1"/>
</dbReference>